<dbReference type="AlphaFoldDB" id="A0A4P7UGF9"/>
<evidence type="ECO:0000313" key="3">
    <source>
        <dbReference type="Proteomes" id="UP000297025"/>
    </source>
</evidence>
<protein>
    <recommendedName>
        <fullName evidence="5">TPM domain-containing protein</fullName>
    </recommendedName>
</protein>
<evidence type="ECO:0000313" key="1">
    <source>
        <dbReference type="EMBL" id="GGD12273.1"/>
    </source>
</evidence>
<reference evidence="1" key="5">
    <citation type="submission" date="2024-05" db="EMBL/GenBank/DDBJ databases">
        <authorList>
            <person name="Sun Q."/>
            <person name="Sedlacek I."/>
        </authorList>
    </citation>
    <scope>NUCLEOTIDE SEQUENCE</scope>
    <source>
        <strain evidence="1">CCM 7403</strain>
    </source>
</reference>
<evidence type="ECO:0000313" key="2">
    <source>
        <dbReference type="EMBL" id="QCC78455.1"/>
    </source>
</evidence>
<proteinExistence type="predicted"/>
<keyword evidence="4" id="KW-1185">Reference proteome</keyword>
<accession>A0A4P7UGF9</accession>
<dbReference type="Proteomes" id="UP000630594">
    <property type="component" value="Unassembled WGS sequence"/>
</dbReference>
<sequence length="113" mass="12583">MIRLLLMVLVIAAVVAVVYFYASRPAVSPVRLERVRRQVKAAKDLAYAHDEISPHLAGAIIARTRGLHEDDPVRTLEEAVEDVLALAREHRGEEPDLAVIVIDTLRRDDPQLG</sequence>
<reference evidence="2" key="4">
    <citation type="submission" date="2019-03" db="EMBL/GenBank/DDBJ databases">
        <authorList>
            <person name="Huang Y."/>
        </authorList>
    </citation>
    <scope>NUCLEOTIDE SEQUENCE</scope>
    <source>
        <strain evidence="2">JCM 16608</strain>
    </source>
</reference>
<reference evidence="4" key="3">
    <citation type="journal article" date="2019" name="Int. J. Syst. Evol. Microbiol.">
        <title>The Global Catalogue of Microorganisms (GCM) 10K type strain sequencing project: providing services to taxonomists for standard genome sequencing and annotation.</title>
        <authorList>
            <consortium name="The Broad Institute Genomics Platform"/>
            <consortium name="The Broad Institute Genome Sequencing Center for Infectious Disease"/>
            <person name="Wu L."/>
            <person name="Ma J."/>
        </authorList>
    </citation>
    <scope>NUCLEOTIDE SEQUENCE [LARGE SCALE GENOMIC DNA]</scope>
    <source>
        <strain evidence="4">CCM 7403</strain>
    </source>
</reference>
<gene>
    <name evidence="2" type="ORF">E2C04_16895</name>
    <name evidence="1" type="ORF">GCM10007231_09040</name>
</gene>
<dbReference type="OrthoDB" id="3790408at2"/>
<reference evidence="2 3" key="1">
    <citation type="journal article" date="2008" name="Int. J. Syst. Evol. Microbiol.">
        <title>Nocardioides daphniae sp. nov., isolated from Daphnia cucullata (Crustacea: Cladocera).</title>
        <authorList>
            <person name="Toth E.M."/>
            <person name="Keki Z."/>
            <person name="Homonnay Z.G."/>
            <person name="Borsodi A.K."/>
            <person name="Marialigeti K."/>
            <person name="Schumann P."/>
        </authorList>
    </citation>
    <scope>NUCLEOTIDE SEQUENCE [LARGE SCALE GENOMIC DNA]</scope>
    <source>
        <strain evidence="2 3">JCM 16608</strain>
    </source>
</reference>
<dbReference type="RefSeq" id="WP_135833492.1">
    <property type="nucleotide sequence ID" value="NZ_BMCK01000001.1"/>
</dbReference>
<reference evidence="1" key="2">
    <citation type="journal article" date="2014" name="Int. J. Syst. Evol. Microbiol.">
        <title>Complete genome of a new Firmicutes species belonging to the dominant human colonic microbiota ('Ruminococcus bicirculans') reveals two chromosomes and a selective capacity to utilize plant glucans.</title>
        <authorList>
            <consortium name="NISC Comparative Sequencing Program"/>
            <person name="Wegmann U."/>
            <person name="Louis P."/>
            <person name="Goesmann A."/>
            <person name="Henrissat B."/>
            <person name="Duncan S.H."/>
            <person name="Flint H.J."/>
        </authorList>
    </citation>
    <scope>NUCLEOTIDE SEQUENCE</scope>
    <source>
        <strain evidence="1">CCM 7403</strain>
    </source>
</reference>
<evidence type="ECO:0000313" key="4">
    <source>
        <dbReference type="Proteomes" id="UP000630594"/>
    </source>
</evidence>
<dbReference type="EMBL" id="BMCK01000001">
    <property type="protein sequence ID" value="GGD12273.1"/>
    <property type="molecule type" value="Genomic_DNA"/>
</dbReference>
<dbReference type="EMBL" id="CP038462">
    <property type="protein sequence ID" value="QCC78455.1"/>
    <property type="molecule type" value="Genomic_DNA"/>
</dbReference>
<organism evidence="2 3">
    <name type="scientific">Nocardioides daphniae</name>
    <dbReference type="NCBI Taxonomy" id="402297"/>
    <lineage>
        <taxon>Bacteria</taxon>
        <taxon>Bacillati</taxon>
        <taxon>Actinomycetota</taxon>
        <taxon>Actinomycetes</taxon>
        <taxon>Propionibacteriales</taxon>
        <taxon>Nocardioidaceae</taxon>
        <taxon>Nocardioides</taxon>
    </lineage>
</organism>
<dbReference type="KEGG" id="ndp:E2C04_16895"/>
<dbReference type="Proteomes" id="UP000297025">
    <property type="component" value="Chromosome"/>
</dbReference>
<evidence type="ECO:0008006" key="5">
    <source>
        <dbReference type="Google" id="ProtNLM"/>
    </source>
</evidence>
<name>A0A4P7UGF9_9ACTN</name>